<comment type="cofactor">
    <cofactor evidence="1">
        <name>pyridoxal 5'-phosphate</name>
        <dbReference type="ChEBI" id="CHEBI:597326"/>
    </cofactor>
</comment>
<accession>X0XQR8</accession>
<comment type="caution">
    <text evidence="3">The sequence shown here is derived from an EMBL/GenBank/DDBJ whole genome shotgun (WGS) entry which is preliminary data.</text>
</comment>
<dbReference type="InterPro" id="IPR005814">
    <property type="entry name" value="Aminotrans_3"/>
</dbReference>
<gene>
    <name evidence="3" type="ORF">S01H1_52028</name>
</gene>
<dbReference type="PANTHER" id="PTHR43713:SF3">
    <property type="entry name" value="GLUTAMATE-1-SEMIALDEHYDE 2,1-AMINOMUTASE 1, CHLOROPLASTIC-RELATED"/>
    <property type="match status" value="1"/>
</dbReference>
<evidence type="ECO:0000256" key="1">
    <source>
        <dbReference type="ARBA" id="ARBA00001933"/>
    </source>
</evidence>
<dbReference type="InterPro" id="IPR015424">
    <property type="entry name" value="PyrdxlP-dep_Trfase"/>
</dbReference>
<dbReference type="AlphaFoldDB" id="X0XQR8"/>
<dbReference type="Gene3D" id="3.40.640.10">
    <property type="entry name" value="Type I PLP-dependent aspartate aminotransferase-like (Major domain)"/>
    <property type="match status" value="1"/>
</dbReference>
<dbReference type="GO" id="GO:0030170">
    <property type="term" value="F:pyridoxal phosphate binding"/>
    <property type="evidence" value="ECO:0007669"/>
    <property type="project" value="InterPro"/>
</dbReference>
<dbReference type="SUPFAM" id="SSF53383">
    <property type="entry name" value="PLP-dependent transferases"/>
    <property type="match status" value="1"/>
</dbReference>
<proteinExistence type="predicted"/>
<dbReference type="PANTHER" id="PTHR43713">
    <property type="entry name" value="GLUTAMATE-1-SEMIALDEHYDE 2,1-AMINOMUTASE"/>
    <property type="match status" value="1"/>
</dbReference>
<protein>
    <recommendedName>
        <fullName evidence="4">Glutamate-1-semialdehyde 2,1-aminomutase</fullName>
    </recommendedName>
</protein>
<dbReference type="Pfam" id="PF00202">
    <property type="entry name" value="Aminotran_3"/>
    <property type="match status" value="1"/>
</dbReference>
<dbReference type="EMBL" id="BARS01033609">
    <property type="protein sequence ID" value="GAG27231.1"/>
    <property type="molecule type" value="Genomic_DNA"/>
</dbReference>
<dbReference type="Gene3D" id="3.90.1150.10">
    <property type="entry name" value="Aspartate Aminotransferase, domain 1"/>
    <property type="match status" value="1"/>
</dbReference>
<evidence type="ECO:0000256" key="2">
    <source>
        <dbReference type="ARBA" id="ARBA00022898"/>
    </source>
</evidence>
<name>X0XQR8_9ZZZZ</name>
<keyword evidence="2" id="KW-0663">Pyridoxal phosphate</keyword>
<sequence>YKEARQYLAGGVAGNAAFRRPYPIYMKGAKGARIWDVDDNEYIDILAGGGPIILGHSPDPVVKAVRKQLEKGTVTLLTSQATIDLAKKITQHVPGMEMARFINSGSEAVHMALRAARAFTGRQKHAKIEGNYHGQLDNVLISGSIFAGPEDNPERRTQCAGIPDSVVNDVIVLPFHNTEASVSIIKKHAKELAAVLLEPVAGNYLGGIPADKSYVEALRKVCDEEGIIFIWDEIITGFRLGLSGATSLNGVIPDLRAMGK</sequence>
<dbReference type="GO" id="GO:0008483">
    <property type="term" value="F:transaminase activity"/>
    <property type="evidence" value="ECO:0007669"/>
    <property type="project" value="InterPro"/>
</dbReference>
<evidence type="ECO:0000313" key="3">
    <source>
        <dbReference type="EMBL" id="GAG27231.1"/>
    </source>
</evidence>
<reference evidence="3" key="1">
    <citation type="journal article" date="2014" name="Front. Microbiol.">
        <title>High frequency of phylogenetically diverse reductive dehalogenase-homologous genes in deep subseafloor sedimentary metagenomes.</title>
        <authorList>
            <person name="Kawai M."/>
            <person name="Futagami T."/>
            <person name="Toyoda A."/>
            <person name="Takaki Y."/>
            <person name="Nishi S."/>
            <person name="Hori S."/>
            <person name="Arai W."/>
            <person name="Tsubouchi T."/>
            <person name="Morono Y."/>
            <person name="Uchiyama I."/>
            <person name="Ito T."/>
            <person name="Fujiyama A."/>
            <person name="Inagaki F."/>
            <person name="Takami H."/>
        </authorList>
    </citation>
    <scope>NUCLEOTIDE SEQUENCE</scope>
    <source>
        <strain evidence="3">Expedition CK06-06</strain>
    </source>
</reference>
<dbReference type="InterPro" id="IPR015421">
    <property type="entry name" value="PyrdxlP-dep_Trfase_major"/>
</dbReference>
<dbReference type="InterPro" id="IPR015422">
    <property type="entry name" value="PyrdxlP-dep_Trfase_small"/>
</dbReference>
<feature type="non-terminal residue" evidence="3">
    <location>
        <position position="1"/>
    </location>
</feature>
<feature type="non-terminal residue" evidence="3">
    <location>
        <position position="260"/>
    </location>
</feature>
<evidence type="ECO:0008006" key="4">
    <source>
        <dbReference type="Google" id="ProtNLM"/>
    </source>
</evidence>
<organism evidence="3">
    <name type="scientific">marine sediment metagenome</name>
    <dbReference type="NCBI Taxonomy" id="412755"/>
    <lineage>
        <taxon>unclassified sequences</taxon>
        <taxon>metagenomes</taxon>
        <taxon>ecological metagenomes</taxon>
    </lineage>
</organism>